<reference evidence="1" key="1">
    <citation type="submission" date="2024-07" db="EMBL/GenBank/DDBJ databases">
        <title>Identification and characteristics of a novel species of coltsfoot's symbiotic bacteria.</title>
        <authorList>
            <person name="Juszczyk A."/>
            <person name="Jasielczuk I."/>
            <person name="Gurgul A."/>
            <person name="Rogala M."/>
            <person name="Kowalczyk A."/>
            <person name="Szmatola T."/>
            <person name="Kosecka-Strojek M."/>
            <person name="Arent Z."/>
            <person name="Latowski D."/>
        </authorList>
    </citation>
    <scope>NUCLEOTIDE SEQUENCE</scope>
    <source>
        <strain evidence="1">Hg7Tf</strain>
    </source>
</reference>
<protein>
    <submittedName>
        <fullName evidence="1">Uncharacterized protein</fullName>
    </submittedName>
</protein>
<proteinExistence type="predicted"/>
<accession>A0AB39HWD2</accession>
<organism evidence="1">
    <name type="scientific">Pseudomonas sp. Hg7Tf</name>
    <dbReference type="NCBI Taxonomy" id="3236988"/>
    <lineage>
        <taxon>Bacteria</taxon>
        <taxon>Pseudomonadati</taxon>
        <taxon>Pseudomonadota</taxon>
        <taxon>Gammaproteobacteria</taxon>
        <taxon>Pseudomonadales</taxon>
        <taxon>Pseudomonadaceae</taxon>
        <taxon>Pseudomonas</taxon>
    </lineage>
</organism>
<name>A0AB39HWD2_9PSED</name>
<gene>
    <name evidence="1" type="ORF">AB4Y39_13115</name>
</gene>
<dbReference type="AlphaFoldDB" id="A0AB39HWD2"/>
<evidence type="ECO:0000313" key="1">
    <source>
        <dbReference type="EMBL" id="XDK34673.1"/>
    </source>
</evidence>
<dbReference type="RefSeq" id="WP_368491678.1">
    <property type="nucleotide sequence ID" value="NZ_CP162607.1"/>
</dbReference>
<sequence length="211" mass="23452">MSSVVDICNMALSRIGVSQRIDDLEEASLEAEQCSLFYEHSRDFVLRADCDWGFATAFSDLAEVTENPDPGYQHAYAMPVDCMRARRIVNQTFPVIDWPYCDMQAYPQFPEIKFRVINGSSNRLIATNVSPAKLEYTLKVESPEMFDPIFVSALAWKLGANIAPALSRDASTAGSCEGQYREEILRAAAAALNEGVSTYPRESVFITGRGQ</sequence>
<dbReference type="EMBL" id="CP162607">
    <property type="protein sequence ID" value="XDK34673.1"/>
    <property type="molecule type" value="Genomic_DNA"/>
</dbReference>